<dbReference type="InterPro" id="IPR004843">
    <property type="entry name" value="Calcineurin-like_PHP"/>
</dbReference>
<dbReference type="Gene3D" id="3.60.21.10">
    <property type="match status" value="1"/>
</dbReference>
<dbReference type="SUPFAM" id="SSF56300">
    <property type="entry name" value="Metallo-dependent phosphatases"/>
    <property type="match status" value="1"/>
</dbReference>
<dbReference type="GO" id="GO:0004112">
    <property type="term" value="F:cyclic-nucleotide phosphodiesterase activity"/>
    <property type="evidence" value="ECO:0007669"/>
    <property type="project" value="InterPro"/>
</dbReference>
<reference evidence="6" key="1">
    <citation type="submission" date="2018-05" db="EMBL/GenBank/DDBJ databases">
        <authorList>
            <person name="Lanie J.A."/>
            <person name="Ng W.-L."/>
            <person name="Kazmierczak K.M."/>
            <person name="Andrzejewski T.M."/>
            <person name="Davidsen T.M."/>
            <person name="Wayne K.J."/>
            <person name="Tettelin H."/>
            <person name="Glass J.I."/>
            <person name="Rusch D."/>
            <person name="Podicherti R."/>
            <person name="Tsui H.-C.T."/>
            <person name="Winkler M.E."/>
        </authorList>
    </citation>
    <scope>NUCLEOTIDE SEQUENCE</scope>
</reference>
<name>A0A382M9W0_9ZZZZ</name>
<gene>
    <name evidence="6" type="ORF">METZ01_LOCUS297026</name>
</gene>
<evidence type="ECO:0000256" key="3">
    <source>
        <dbReference type="ARBA" id="ARBA00023004"/>
    </source>
</evidence>
<dbReference type="Pfam" id="PF00149">
    <property type="entry name" value="Metallophos"/>
    <property type="match status" value="1"/>
</dbReference>
<sequence>MMKFLHITDTHLVEPGKMLKGLDPQNRFNACVNDIILHHSDAECCVITGDLADQGEPSAYEFLAQELEHFDLPCHVLMGNHDHRQSVLSFFSKTGVDENGFVQYEIKTSAGIFLILDTVQSGMDGGVYCELRQKWLKKKFQEHSDSPIFLFMHHPPFDLQLPSIDRIGFADKEPFTDIIKNSNPSIRHIFFGHAHLPLSGHWMGISFSSLRGTNHQVRLDFKSEQIGFVDEPPEYSVVFISEDRLVVHSHSYPLTGKE</sequence>
<comment type="similarity">
    <text evidence="4">Belongs to the cyclic nucleotide phosphodiesterase class-III family.</text>
</comment>
<evidence type="ECO:0000256" key="2">
    <source>
        <dbReference type="ARBA" id="ARBA00022801"/>
    </source>
</evidence>
<keyword evidence="2" id="KW-0378">Hydrolase</keyword>
<keyword evidence="3" id="KW-0408">Iron</keyword>
<evidence type="ECO:0000259" key="5">
    <source>
        <dbReference type="Pfam" id="PF00149"/>
    </source>
</evidence>
<evidence type="ECO:0000313" key="6">
    <source>
        <dbReference type="EMBL" id="SVC44172.1"/>
    </source>
</evidence>
<dbReference type="InterPro" id="IPR029052">
    <property type="entry name" value="Metallo-depent_PP-like"/>
</dbReference>
<dbReference type="AlphaFoldDB" id="A0A382M9W0"/>
<dbReference type="PANTHER" id="PTHR42988:SF2">
    <property type="entry name" value="CYCLIC NUCLEOTIDE PHOSPHODIESTERASE CBUA0032-RELATED"/>
    <property type="match status" value="1"/>
</dbReference>
<organism evidence="6">
    <name type="scientific">marine metagenome</name>
    <dbReference type="NCBI Taxonomy" id="408172"/>
    <lineage>
        <taxon>unclassified sequences</taxon>
        <taxon>metagenomes</taxon>
        <taxon>ecological metagenomes</taxon>
    </lineage>
</organism>
<feature type="domain" description="Calcineurin-like phosphoesterase" evidence="5">
    <location>
        <begin position="2"/>
        <end position="196"/>
    </location>
</feature>
<keyword evidence="1" id="KW-0479">Metal-binding</keyword>
<evidence type="ECO:0000256" key="4">
    <source>
        <dbReference type="ARBA" id="ARBA00025742"/>
    </source>
</evidence>
<protein>
    <recommendedName>
        <fullName evidence="5">Calcineurin-like phosphoesterase domain-containing protein</fullName>
    </recommendedName>
</protein>
<dbReference type="GO" id="GO:0046872">
    <property type="term" value="F:metal ion binding"/>
    <property type="evidence" value="ECO:0007669"/>
    <property type="project" value="UniProtKB-KW"/>
</dbReference>
<accession>A0A382M9W0</accession>
<proteinExistence type="inferred from homology"/>
<dbReference type="InterPro" id="IPR026575">
    <property type="entry name" value="GpdQ/CpdA-like"/>
</dbReference>
<evidence type="ECO:0000256" key="1">
    <source>
        <dbReference type="ARBA" id="ARBA00022723"/>
    </source>
</evidence>
<dbReference type="InterPro" id="IPR050884">
    <property type="entry name" value="CNP_phosphodiesterase-III"/>
</dbReference>
<dbReference type="EMBL" id="UINC01091421">
    <property type="protein sequence ID" value="SVC44172.1"/>
    <property type="molecule type" value="Genomic_DNA"/>
</dbReference>
<dbReference type="CDD" id="cd07402">
    <property type="entry name" value="MPP_GpdQ"/>
    <property type="match status" value="1"/>
</dbReference>
<dbReference type="PANTHER" id="PTHR42988">
    <property type="entry name" value="PHOSPHOHYDROLASE"/>
    <property type="match status" value="1"/>
</dbReference>